<evidence type="ECO:0000256" key="10">
    <source>
        <dbReference type="RuleBase" id="RU361274"/>
    </source>
</evidence>
<dbReference type="GO" id="GO:0017061">
    <property type="term" value="F:S-methyl-5-thioadenosine phosphorylase activity"/>
    <property type="evidence" value="ECO:0007669"/>
    <property type="project" value="UniProtKB-EC"/>
</dbReference>
<protein>
    <recommendedName>
        <fullName evidence="10">Purine nucleoside phosphorylase</fullName>
    </recommendedName>
</protein>
<dbReference type="InterPro" id="IPR003730">
    <property type="entry name" value="Cu_polyphenol_OxRdtase"/>
</dbReference>
<evidence type="ECO:0000256" key="4">
    <source>
        <dbReference type="ARBA" id="ARBA00022723"/>
    </source>
</evidence>
<dbReference type="PANTHER" id="PTHR30616:SF2">
    <property type="entry name" value="PURINE NUCLEOSIDE PHOSPHORYLASE LACC1"/>
    <property type="match status" value="1"/>
</dbReference>
<evidence type="ECO:0000256" key="6">
    <source>
        <dbReference type="ARBA" id="ARBA00022833"/>
    </source>
</evidence>
<dbReference type="RefSeq" id="WP_126785325.1">
    <property type="nucleotide sequence ID" value="NZ_PIQF01000003.1"/>
</dbReference>
<keyword evidence="12" id="KW-1185">Reference proteome</keyword>
<evidence type="ECO:0000313" key="11">
    <source>
        <dbReference type="EMBL" id="RUO75477.1"/>
    </source>
</evidence>
<keyword evidence="5" id="KW-0378">Hydrolase</keyword>
<evidence type="ECO:0000256" key="1">
    <source>
        <dbReference type="ARBA" id="ARBA00000553"/>
    </source>
</evidence>
<gene>
    <name evidence="11" type="ORF">CWI81_10945</name>
</gene>
<evidence type="ECO:0000256" key="2">
    <source>
        <dbReference type="ARBA" id="ARBA00007353"/>
    </source>
</evidence>
<evidence type="ECO:0000313" key="12">
    <source>
        <dbReference type="Proteomes" id="UP000287908"/>
    </source>
</evidence>
<evidence type="ECO:0000256" key="8">
    <source>
        <dbReference type="ARBA" id="ARBA00048968"/>
    </source>
</evidence>
<dbReference type="InterPro" id="IPR038371">
    <property type="entry name" value="Cu_polyphenol_OxRdtase_sf"/>
</dbReference>
<evidence type="ECO:0000256" key="9">
    <source>
        <dbReference type="ARBA" id="ARBA00049893"/>
    </source>
</evidence>
<comment type="caution">
    <text evidence="11">The sequence shown here is derived from an EMBL/GenBank/DDBJ whole genome shotgun (WGS) entry which is preliminary data.</text>
</comment>
<name>A0A432ZBY3_9GAMM</name>
<evidence type="ECO:0000256" key="5">
    <source>
        <dbReference type="ARBA" id="ARBA00022801"/>
    </source>
</evidence>
<dbReference type="InterPro" id="IPR011324">
    <property type="entry name" value="Cytotoxic_necrot_fac-like_cat"/>
</dbReference>
<comment type="catalytic activity">
    <reaction evidence="7">
        <text>adenosine + H2O + H(+) = inosine + NH4(+)</text>
        <dbReference type="Rhea" id="RHEA:24408"/>
        <dbReference type="ChEBI" id="CHEBI:15377"/>
        <dbReference type="ChEBI" id="CHEBI:15378"/>
        <dbReference type="ChEBI" id="CHEBI:16335"/>
        <dbReference type="ChEBI" id="CHEBI:17596"/>
        <dbReference type="ChEBI" id="CHEBI:28938"/>
        <dbReference type="EC" id="3.5.4.4"/>
    </reaction>
    <physiologicalReaction direction="left-to-right" evidence="7">
        <dbReference type="Rhea" id="RHEA:24409"/>
    </physiologicalReaction>
</comment>
<dbReference type="OrthoDB" id="4279at2"/>
<evidence type="ECO:0000256" key="7">
    <source>
        <dbReference type="ARBA" id="ARBA00047989"/>
    </source>
</evidence>
<comment type="similarity">
    <text evidence="2 10">Belongs to the purine nucleoside phosphorylase YfiH/LACC1 family.</text>
</comment>
<dbReference type="SUPFAM" id="SSF64438">
    <property type="entry name" value="CNF1/YfiH-like putative cysteine hydrolases"/>
    <property type="match status" value="1"/>
</dbReference>
<sequence length="239" mass="26390">MTYKNILVPDWSLPANVGAAVTLRSFGNVAAHVGDDPALVIRRRRQLARQLKLPVVPQFLQQQHTNEVSIWPNIQTPSDAIVANSVASCAVLTADCLPVLISSHSGDCIAAAHAGWRGLERGVLSNTISRIPVAANQLTAWIGPAICRRCFQVGDEVKQAFAKSFPQQTIEAAFSADGDRWLADLPLLAEFQLRELGVSQVTQSHLCSYCQPREFFSYRRHQDTGRFASIIWRKNQSNT</sequence>
<comment type="catalytic activity">
    <reaction evidence="9">
        <text>S-methyl-5'-thioadenosine + phosphate = 5-(methylsulfanyl)-alpha-D-ribose 1-phosphate + adenine</text>
        <dbReference type="Rhea" id="RHEA:11852"/>
        <dbReference type="ChEBI" id="CHEBI:16708"/>
        <dbReference type="ChEBI" id="CHEBI:17509"/>
        <dbReference type="ChEBI" id="CHEBI:43474"/>
        <dbReference type="ChEBI" id="CHEBI:58533"/>
        <dbReference type="EC" id="2.4.2.28"/>
    </reaction>
    <physiologicalReaction direction="left-to-right" evidence="9">
        <dbReference type="Rhea" id="RHEA:11853"/>
    </physiologicalReaction>
</comment>
<keyword evidence="3" id="KW-0808">Transferase</keyword>
<comment type="catalytic activity">
    <reaction evidence="8">
        <text>adenosine + phosphate = alpha-D-ribose 1-phosphate + adenine</text>
        <dbReference type="Rhea" id="RHEA:27642"/>
        <dbReference type="ChEBI" id="CHEBI:16335"/>
        <dbReference type="ChEBI" id="CHEBI:16708"/>
        <dbReference type="ChEBI" id="CHEBI:43474"/>
        <dbReference type="ChEBI" id="CHEBI:57720"/>
        <dbReference type="EC" id="2.4.2.1"/>
    </reaction>
    <physiologicalReaction direction="left-to-right" evidence="8">
        <dbReference type="Rhea" id="RHEA:27643"/>
    </physiologicalReaction>
</comment>
<evidence type="ECO:0000256" key="3">
    <source>
        <dbReference type="ARBA" id="ARBA00022679"/>
    </source>
</evidence>
<dbReference type="Gene3D" id="3.60.140.10">
    <property type="entry name" value="CNF1/YfiH-like putative cysteine hydrolases"/>
    <property type="match status" value="1"/>
</dbReference>
<accession>A0A432ZBY3</accession>
<dbReference type="GO" id="GO:0016787">
    <property type="term" value="F:hydrolase activity"/>
    <property type="evidence" value="ECO:0007669"/>
    <property type="project" value="UniProtKB-KW"/>
</dbReference>
<dbReference type="GO" id="GO:0005507">
    <property type="term" value="F:copper ion binding"/>
    <property type="evidence" value="ECO:0007669"/>
    <property type="project" value="TreeGrafter"/>
</dbReference>
<keyword evidence="6" id="KW-0862">Zinc</keyword>
<organism evidence="11 12">
    <name type="scientific">Idiomarina seosinensis</name>
    <dbReference type="NCBI Taxonomy" id="281739"/>
    <lineage>
        <taxon>Bacteria</taxon>
        <taxon>Pseudomonadati</taxon>
        <taxon>Pseudomonadota</taxon>
        <taxon>Gammaproteobacteria</taxon>
        <taxon>Alteromonadales</taxon>
        <taxon>Idiomarinaceae</taxon>
        <taxon>Idiomarina</taxon>
    </lineage>
</organism>
<proteinExistence type="inferred from homology"/>
<dbReference type="CDD" id="cd16833">
    <property type="entry name" value="YfiH"/>
    <property type="match status" value="1"/>
</dbReference>
<reference evidence="11 12" key="1">
    <citation type="journal article" date="2011" name="Front. Microbiol.">
        <title>Genomic signatures of strain selection and enhancement in Bacillus atrophaeus var. globigii, a historical biowarfare simulant.</title>
        <authorList>
            <person name="Gibbons H.S."/>
            <person name="Broomall S.M."/>
            <person name="McNew L.A."/>
            <person name="Daligault H."/>
            <person name="Chapman C."/>
            <person name="Bruce D."/>
            <person name="Karavis M."/>
            <person name="Krepps M."/>
            <person name="McGregor P.A."/>
            <person name="Hong C."/>
            <person name="Park K.H."/>
            <person name="Akmal A."/>
            <person name="Feldman A."/>
            <person name="Lin J.S."/>
            <person name="Chang W.E."/>
            <person name="Higgs B.W."/>
            <person name="Demirev P."/>
            <person name="Lindquist J."/>
            <person name="Liem A."/>
            <person name="Fochler E."/>
            <person name="Read T.D."/>
            <person name="Tapia R."/>
            <person name="Johnson S."/>
            <person name="Bishop-Lilly K.A."/>
            <person name="Detter C."/>
            <person name="Han C."/>
            <person name="Sozhamannan S."/>
            <person name="Rosenzweig C.N."/>
            <person name="Skowronski E.W."/>
        </authorList>
    </citation>
    <scope>NUCLEOTIDE SEQUENCE [LARGE SCALE GENOMIC DNA]</scope>
    <source>
        <strain evidence="11 12">CL-SP19</strain>
    </source>
</reference>
<dbReference type="Proteomes" id="UP000287908">
    <property type="component" value="Unassembled WGS sequence"/>
</dbReference>
<dbReference type="NCBIfam" id="TIGR00726">
    <property type="entry name" value="peptidoglycan editing factor PgeF"/>
    <property type="match status" value="1"/>
</dbReference>
<dbReference type="PANTHER" id="PTHR30616">
    <property type="entry name" value="UNCHARACTERIZED PROTEIN YFIH"/>
    <property type="match status" value="1"/>
</dbReference>
<dbReference type="AlphaFoldDB" id="A0A432ZBY3"/>
<comment type="catalytic activity">
    <reaction evidence="1">
        <text>inosine + phosphate = alpha-D-ribose 1-phosphate + hypoxanthine</text>
        <dbReference type="Rhea" id="RHEA:27646"/>
        <dbReference type="ChEBI" id="CHEBI:17368"/>
        <dbReference type="ChEBI" id="CHEBI:17596"/>
        <dbReference type="ChEBI" id="CHEBI:43474"/>
        <dbReference type="ChEBI" id="CHEBI:57720"/>
        <dbReference type="EC" id="2.4.2.1"/>
    </reaction>
    <physiologicalReaction direction="left-to-right" evidence="1">
        <dbReference type="Rhea" id="RHEA:27647"/>
    </physiologicalReaction>
</comment>
<dbReference type="EMBL" id="PIQF01000003">
    <property type="protein sequence ID" value="RUO75477.1"/>
    <property type="molecule type" value="Genomic_DNA"/>
</dbReference>
<dbReference type="Pfam" id="PF02578">
    <property type="entry name" value="Cu-oxidase_4"/>
    <property type="match status" value="1"/>
</dbReference>
<keyword evidence="4" id="KW-0479">Metal-binding</keyword>